<comment type="caution">
    <text evidence="1">The sequence shown here is derived from an EMBL/GenBank/DDBJ whole genome shotgun (WGS) entry which is preliminary data.</text>
</comment>
<keyword evidence="2" id="KW-1185">Reference proteome</keyword>
<accession>A0ACC5RFY8</accession>
<organism evidence="1 2">
    <name type="scientific">Taklimakanibacter albus</name>
    <dbReference type="NCBI Taxonomy" id="2800327"/>
    <lineage>
        <taxon>Bacteria</taxon>
        <taxon>Pseudomonadati</taxon>
        <taxon>Pseudomonadota</taxon>
        <taxon>Alphaproteobacteria</taxon>
        <taxon>Hyphomicrobiales</taxon>
        <taxon>Aestuariivirgaceae</taxon>
        <taxon>Taklimakanibacter</taxon>
    </lineage>
</organism>
<evidence type="ECO:0000313" key="2">
    <source>
        <dbReference type="Proteomes" id="UP000616151"/>
    </source>
</evidence>
<reference evidence="1" key="1">
    <citation type="submission" date="2021-01" db="EMBL/GenBank/DDBJ databases">
        <authorList>
            <person name="Sun Q."/>
        </authorList>
    </citation>
    <scope>NUCLEOTIDE SEQUENCE</scope>
    <source>
        <strain evidence="1">YIM B02566</strain>
    </source>
</reference>
<evidence type="ECO:0000313" key="1">
    <source>
        <dbReference type="EMBL" id="MBK1871573.1"/>
    </source>
</evidence>
<protein>
    <submittedName>
        <fullName evidence="1">Uncharacterized protein</fullName>
    </submittedName>
</protein>
<dbReference type="EMBL" id="JAENHL010000009">
    <property type="protein sequence ID" value="MBK1871573.1"/>
    <property type="molecule type" value="Genomic_DNA"/>
</dbReference>
<sequence length="85" mass="9757">MWLIATTLAHDRVFALHRVINPELGKLHDRYPKLVAVSDCRNPVHHKWLDWLGFAFEGIVPFGPWGLPFKQYTRMVSCADPQSAS</sequence>
<gene>
    <name evidence="1" type="ORF">JHL16_34725</name>
</gene>
<proteinExistence type="predicted"/>
<dbReference type="Proteomes" id="UP000616151">
    <property type="component" value="Unassembled WGS sequence"/>
</dbReference>
<name>A0ACC5RFY8_9HYPH</name>